<dbReference type="Pfam" id="PF03095">
    <property type="entry name" value="PTPA"/>
    <property type="match status" value="1"/>
</dbReference>
<dbReference type="SUPFAM" id="SSF140984">
    <property type="entry name" value="PTPA-like"/>
    <property type="match status" value="1"/>
</dbReference>
<accession>A0A9N9A6D7</accession>
<dbReference type="PANTHER" id="PTHR10012:SF0">
    <property type="entry name" value="SERINE_THREONINE-PROTEIN PHOSPHATASE 2A ACTIVATOR"/>
    <property type="match status" value="1"/>
</dbReference>
<evidence type="ECO:0000256" key="2">
    <source>
        <dbReference type="ARBA" id="ARBA00004496"/>
    </source>
</evidence>
<dbReference type="PIRSF" id="PIRSF016325">
    <property type="entry name" value="Phstyr_phstse_ac"/>
    <property type="match status" value="1"/>
</dbReference>
<comment type="subcellular location">
    <subcellularLocation>
        <location evidence="2 7">Cytoplasm</location>
    </subcellularLocation>
</comment>
<dbReference type="GO" id="GO:0005737">
    <property type="term" value="C:cytoplasm"/>
    <property type="evidence" value="ECO:0007669"/>
    <property type="project" value="UniProtKB-SubCell"/>
</dbReference>
<evidence type="ECO:0000256" key="1">
    <source>
        <dbReference type="ARBA" id="ARBA00000971"/>
    </source>
</evidence>
<reference evidence="8" key="1">
    <citation type="submission" date="2021-06" db="EMBL/GenBank/DDBJ databases">
        <authorList>
            <person name="Kallberg Y."/>
            <person name="Tangrot J."/>
            <person name="Rosling A."/>
        </authorList>
    </citation>
    <scope>NUCLEOTIDE SEQUENCE</scope>
    <source>
        <strain evidence="8">FL130A</strain>
    </source>
</reference>
<evidence type="ECO:0000256" key="7">
    <source>
        <dbReference type="RuleBase" id="RU361210"/>
    </source>
</evidence>
<keyword evidence="9" id="KW-1185">Reference proteome</keyword>
<dbReference type="EC" id="5.2.1.8" evidence="7"/>
<gene>
    <name evidence="8" type="ORF">ALEPTO_LOCUS4388</name>
</gene>
<organism evidence="8 9">
    <name type="scientific">Ambispora leptoticha</name>
    <dbReference type="NCBI Taxonomy" id="144679"/>
    <lineage>
        <taxon>Eukaryota</taxon>
        <taxon>Fungi</taxon>
        <taxon>Fungi incertae sedis</taxon>
        <taxon>Mucoromycota</taxon>
        <taxon>Glomeromycotina</taxon>
        <taxon>Glomeromycetes</taxon>
        <taxon>Archaeosporales</taxon>
        <taxon>Ambisporaceae</taxon>
        <taxon>Ambispora</taxon>
    </lineage>
</organism>
<evidence type="ECO:0000256" key="3">
    <source>
        <dbReference type="ARBA" id="ARBA00011019"/>
    </source>
</evidence>
<evidence type="ECO:0000256" key="4">
    <source>
        <dbReference type="ARBA" id="ARBA00022490"/>
    </source>
</evidence>
<dbReference type="InterPro" id="IPR037218">
    <property type="entry name" value="PTPA_sf"/>
</dbReference>
<evidence type="ECO:0000313" key="9">
    <source>
        <dbReference type="Proteomes" id="UP000789508"/>
    </source>
</evidence>
<keyword evidence="6 7" id="KW-0413">Isomerase</keyword>
<name>A0A9N9A6D7_9GLOM</name>
<comment type="caution">
    <text evidence="8">The sequence shown here is derived from an EMBL/GenBank/DDBJ whole genome shotgun (WGS) entry which is preliminary data.</text>
</comment>
<comment type="similarity">
    <text evidence="3 7">Belongs to the PTPA-type PPIase family.</text>
</comment>
<dbReference type="OrthoDB" id="16120at2759"/>
<dbReference type="PANTHER" id="PTHR10012">
    <property type="entry name" value="SERINE/THREONINE-PROTEIN PHOSPHATASE 2A REGULATORY SUBUNIT B"/>
    <property type="match status" value="1"/>
</dbReference>
<dbReference type="FunFam" id="1.20.120.1150:FF:000002">
    <property type="entry name" value="Serine/threonine-protein phosphatase 2A activator"/>
    <property type="match status" value="1"/>
</dbReference>
<keyword evidence="4 7" id="KW-0963">Cytoplasm</keyword>
<dbReference type="GO" id="GO:0008160">
    <property type="term" value="F:protein tyrosine phosphatase activator activity"/>
    <property type="evidence" value="ECO:0007669"/>
    <property type="project" value="TreeGrafter"/>
</dbReference>
<dbReference type="CDD" id="cd04087">
    <property type="entry name" value="PTPA"/>
    <property type="match status" value="1"/>
</dbReference>
<keyword evidence="5 7" id="KW-0697">Rotamase</keyword>
<dbReference type="Proteomes" id="UP000789508">
    <property type="component" value="Unassembled WGS sequence"/>
</dbReference>
<dbReference type="GO" id="GO:0007052">
    <property type="term" value="P:mitotic spindle organization"/>
    <property type="evidence" value="ECO:0007669"/>
    <property type="project" value="TreeGrafter"/>
</dbReference>
<dbReference type="InterPro" id="IPR004327">
    <property type="entry name" value="Phstyr_phstse_ac"/>
</dbReference>
<dbReference type="InterPro" id="IPR043170">
    <property type="entry name" value="PTPA_C_lid"/>
</dbReference>
<dbReference type="AlphaFoldDB" id="A0A9N9A6D7"/>
<evidence type="ECO:0000256" key="5">
    <source>
        <dbReference type="ARBA" id="ARBA00023110"/>
    </source>
</evidence>
<proteinExistence type="inferred from homology"/>
<dbReference type="GO" id="GO:0000159">
    <property type="term" value="C:protein phosphatase type 2A complex"/>
    <property type="evidence" value="ECO:0007669"/>
    <property type="project" value="TreeGrafter"/>
</dbReference>
<evidence type="ECO:0000313" key="8">
    <source>
        <dbReference type="EMBL" id="CAG8519450.1"/>
    </source>
</evidence>
<protein>
    <recommendedName>
        <fullName evidence="7">Serine/threonine-protein phosphatase 2A activator</fullName>
        <ecNumber evidence="7">5.2.1.8</ecNumber>
    </recommendedName>
    <alternativeName>
        <fullName evidence="7">Phosphotyrosyl phosphatase activator</fullName>
    </alternativeName>
</protein>
<comment type="function">
    <text evidence="7">PPIases accelerate the folding of proteins. It catalyzes the cis-trans isomerization of proline imidic peptide bonds in oligopeptides.</text>
</comment>
<comment type="catalytic activity">
    <reaction evidence="1 7">
        <text>[protein]-peptidylproline (omega=180) = [protein]-peptidylproline (omega=0)</text>
        <dbReference type="Rhea" id="RHEA:16237"/>
        <dbReference type="Rhea" id="RHEA-COMP:10747"/>
        <dbReference type="Rhea" id="RHEA-COMP:10748"/>
        <dbReference type="ChEBI" id="CHEBI:83833"/>
        <dbReference type="ChEBI" id="CHEBI:83834"/>
        <dbReference type="EC" id="5.2.1.8"/>
    </reaction>
</comment>
<dbReference type="Gene3D" id="1.20.120.1150">
    <property type="match status" value="1"/>
</dbReference>
<dbReference type="EMBL" id="CAJVPS010001000">
    <property type="protein sequence ID" value="CAG8519450.1"/>
    <property type="molecule type" value="Genomic_DNA"/>
</dbReference>
<sequence length="356" mass="40160">MATTDSTNFTPIVNKEHEFVKPIKVITDQSDIKEWLESEAYARLLTFITSLNDSVVNKKISDPIASKIIAALENMSSWVDEIPPLKTPQRFGNKAFRDWMSRLEQEWHRANVELVPCFIASFGNSLRIDYGSGHELSFVAWLCCLNLLGIFGQEDFSSLVLKVFVRYLELIRRLQRVYMLEPAGSHGVWGLDDHQFLPYYWGSAQLRDHRRIKPKSILSDDIIEAYGDEYMYLACIRFIKEVKRGPFHEHSPLLYDISAVPLWAKINSGLLKMYVDEALKKVPVVQHFLFGSLLPYAPAQTPFIIATPADDAANINTAPSTSVTTTRPTTKSTAATRDQNLSAAAMRLKTGGNSGL</sequence>
<dbReference type="GO" id="GO:0005634">
    <property type="term" value="C:nucleus"/>
    <property type="evidence" value="ECO:0007669"/>
    <property type="project" value="TreeGrafter"/>
</dbReference>
<evidence type="ECO:0000256" key="6">
    <source>
        <dbReference type="ARBA" id="ARBA00023235"/>
    </source>
</evidence>
<dbReference type="GO" id="GO:0003755">
    <property type="term" value="F:peptidyl-prolyl cis-trans isomerase activity"/>
    <property type="evidence" value="ECO:0007669"/>
    <property type="project" value="UniProtKB-KW"/>
</dbReference>